<evidence type="ECO:0000313" key="3">
    <source>
        <dbReference type="EMBL" id="GHH81809.1"/>
    </source>
</evidence>
<dbReference type="Proteomes" id="UP000603708">
    <property type="component" value="Unassembled WGS sequence"/>
</dbReference>
<protein>
    <recommendedName>
        <fullName evidence="2">DUF4097 domain-containing protein</fullName>
    </recommendedName>
</protein>
<evidence type="ECO:0000256" key="1">
    <source>
        <dbReference type="SAM" id="MobiDB-lite"/>
    </source>
</evidence>
<dbReference type="RefSeq" id="WP_189933917.1">
    <property type="nucleotide sequence ID" value="NZ_BNCD01000011.1"/>
</dbReference>
<gene>
    <name evidence="3" type="ORF">GCM10018793_40060</name>
</gene>
<accession>A0A919GD54</accession>
<keyword evidence="4" id="KW-1185">Reference proteome</keyword>
<dbReference type="Pfam" id="PF13349">
    <property type="entry name" value="DUF4097"/>
    <property type="match status" value="1"/>
</dbReference>
<feature type="region of interest" description="Disordered" evidence="1">
    <location>
        <begin position="269"/>
        <end position="383"/>
    </location>
</feature>
<organism evidence="3 4">
    <name type="scientific">Streptomyces sulfonofaciens</name>
    <dbReference type="NCBI Taxonomy" id="68272"/>
    <lineage>
        <taxon>Bacteria</taxon>
        <taxon>Bacillati</taxon>
        <taxon>Actinomycetota</taxon>
        <taxon>Actinomycetes</taxon>
        <taxon>Kitasatosporales</taxon>
        <taxon>Streptomycetaceae</taxon>
        <taxon>Streptomyces</taxon>
    </lineage>
</organism>
<feature type="compositionally biased region" description="Low complexity" evidence="1">
    <location>
        <begin position="361"/>
        <end position="371"/>
    </location>
</feature>
<sequence length="383" mass="38714">MSVWSVAEPQKLTFDAPVTTLHVRIANGTVNVVGTDDGSPRLQVSDIAGPPLMVSQHGGTLTVAYEDLPWKGFLKWLDRKSWQRSAVVSLAVPTGTQVEVGVVGAGAVISGIEGRTEVRGVSGDTTLVGLSGPVRTSTVSGSVEAQCVTGDLRFHSVSGDLTVVDGAGASVRAESVSGSVIVDLTSASTSPDGRATDVDISNVSGEIAIRLPHPADARVEANTASGTVSNAFEDLRVGGQWGAKKITGRLGAGSGTLKAATVSGSIALLRRPPSEEPPFEEDPPSSRPSGSNPRRPVPQGCGPSGSGSRDNGARSSGPRDSGPRDAALRDARPDEASQQVAPSVPAAASGDTPSAAGSGTPGPAVADTPTDAPDDGPTDKKVL</sequence>
<feature type="compositionally biased region" description="Low complexity" evidence="1">
    <location>
        <begin position="287"/>
        <end position="298"/>
    </location>
</feature>
<comment type="caution">
    <text evidence="3">The sequence shown here is derived from an EMBL/GenBank/DDBJ whole genome shotgun (WGS) entry which is preliminary data.</text>
</comment>
<reference evidence="3" key="2">
    <citation type="submission" date="2020-09" db="EMBL/GenBank/DDBJ databases">
        <authorList>
            <person name="Sun Q."/>
            <person name="Ohkuma M."/>
        </authorList>
    </citation>
    <scope>NUCLEOTIDE SEQUENCE</scope>
    <source>
        <strain evidence="3">JCM 5069</strain>
    </source>
</reference>
<feature type="domain" description="DUF4097" evidence="2">
    <location>
        <begin position="54"/>
        <end position="268"/>
    </location>
</feature>
<proteinExistence type="predicted"/>
<reference evidence="3" key="1">
    <citation type="journal article" date="2014" name="Int. J. Syst. Evol. Microbiol.">
        <title>Complete genome sequence of Corynebacterium casei LMG S-19264T (=DSM 44701T), isolated from a smear-ripened cheese.</title>
        <authorList>
            <consortium name="US DOE Joint Genome Institute (JGI-PGF)"/>
            <person name="Walter F."/>
            <person name="Albersmeier A."/>
            <person name="Kalinowski J."/>
            <person name="Ruckert C."/>
        </authorList>
    </citation>
    <scope>NUCLEOTIDE SEQUENCE</scope>
    <source>
        <strain evidence="3">JCM 5069</strain>
    </source>
</reference>
<evidence type="ECO:0000313" key="4">
    <source>
        <dbReference type="Proteomes" id="UP000603708"/>
    </source>
</evidence>
<feature type="compositionally biased region" description="Basic and acidic residues" evidence="1">
    <location>
        <begin position="321"/>
        <end position="335"/>
    </location>
</feature>
<name>A0A919GD54_9ACTN</name>
<dbReference type="InterPro" id="IPR025164">
    <property type="entry name" value="Toastrack_DUF4097"/>
</dbReference>
<evidence type="ECO:0000259" key="2">
    <source>
        <dbReference type="Pfam" id="PF13349"/>
    </source>
</evidence>
<dbReference type="AlphaFoldDB" id="A0A919GD54"/>
<dbReference type="EMBL" id="BNCD01000011">
    <property type="protein sequence ID" value="GHH81809.1"/>
    <property type="molecule type" value="Genomic_DNA"/>
</dbReference>